<protein>
    <submittedName>
        <fullName evidence="1">Uncharacterized protein</fullName>
    </submittedName>
</protein>
<evidence type="ECO:0000313" key="1">
    <source>
        <dbReference type="EMBL" id="GAA1702835.1"/>
    </source>
</evidence>
<reference evidence="1 2" key="1">
    <citation type="journal article" date="2019" name="Int. J. Syst. Evol. Microbiol.">
        <title>The Global Catalogue of Microorganisms (GCM) 10K type strain sequencing project: providing services to taxonomists for standard genome sequencing and annotation.</title>
        <authorList>
            <consortium name="The Broad Institute Genomics Platform"/>
            <consortium name="The Broad Institute Genome Sequencing Center for Infectious Disease"/>
            <person name="Wu L."/>
            <person name="Ma J."/>
        </authorList>
    </citation>
    <scope>NUCLEOTIDE SEQUENCE [LARGE SCALE GENOMIC DNA]</scope>
    <source>
        <strain evidence="1 2">JCM 13244</strain>
    </source>
</reference>
<evidence type="ECO:0000313" key="2">
    <source>
        <dbReference type="Proteomes" id="UP001499947"/>
    </source>
</evidence>
<dbReference type="EMBL" id="BAAALR010000054">
    <property type="protein sequence ID" value="GAA1702835.1"/>
    <property type="molecule type" value="Genomic_DNA"/>
</dbReference>
<accession>A0ABN2IE17</accession>
<keyword evidence="2" id="KW-1185">Reference proteome</keyword>
<name>A0ABN2IE17_9ACTN</name>
<gene>
    <name evidence="1" type="ORF">GCM10009680_49900</name>
</gene>
<sequence>MVLRDMAWGGRVVGLRQHHMADRSSPGQERHFNYAVASGIWDSSGNPPREGPAT</sequence>
<comment type="caution">
    <text evidence="1">The sequence shown here is derived from an EMBL/GenBank/DDBJ whole genome shotgun (WGS) entry which is preliminary data.</text>
</comment>
<organism evidence="1 2">
    <name type="scientific">Streptomyces yatensis</name>
    <dbReference type="NCBI Taxonomy" id="155177"/>
    <lineage>
        <taxon>Bacteria</taxon>
        <taxon>Bacillati</taxon>
        <taxon>Actinomycetota</taxon>
        <taxon>Actinomycetes</taxon>
        <taxon>Kitasatosporales</taxon>
        <taxon>Streptomycetaceae</taxon>
        <taxon>Streptomyces</taxon>
        <taxon>Streptomyces violaceusniger group</taxon>
    </lineage>
</organism>
<dbReference type="Proteomes" id="UP001499947">
    <property type="component" value="Unassembled WGS sequence"/>
</dbReference>
<proteinExistence type="predicted"/>